<dbReference type="HAMAP" id="MF_01080">
    <property type="entry name" value="TruB_bact"/>
    <property type="match status" value="1"/>
</dbReference>
<dbReference type="InterPro" id="IPR020103">
    <property type="entry name" value="PsdUridine_synth_cat_dom_sf"/>
</dbReference>
<dbReference type="AlphaFoldDB" id="A0A892ZE47"/>
<dbReference type="GO" id="GO:0003723">
    <property type="term" value="F:RNA binding"/>
    <property type="evidence" value="ECO:0007669"/>
    <property type="project" value="InterPro"/>
</dbReference>
<dbReference type="CDD" id="cd02573">
    <property type="entry name" value="PseudoU_synth_EcTruB"/>
    <property type="match status" value="1"/>
</dbReference>
<proteinExistence type="inferred from homology"/>
<keyword evidence="9" id="KW-1185">Reference proteome</keyword>
<dbReference type="Proteomes" id="UP000653156">
    <property type="component" value="Chromosome"/>
</dbReference>
<evidence type="ECO:0000259" key="6">
    <source>
        <dbReference type="Pfam" id="PF01509"/>
    </source>
</evidence>
<comment type="function">
    <text evidence="5">Responsible for synthesis of pseudouridine from uracil-55 in the psi GC loop of transfer RNAs.</text>
</comment>
<dbReference type="Pfam" id="PF16198">
    <property type="entry name" value="TruB_C_2"/>
    <property type="match status" value="1"/>
</dbReference>
<dbReference type="KEGG" id="ptes:JQU52_09120"/>
<feature type="active site" description="Nucleophile" evidence="5">
    <location>
        <position position="52"/>
    </location>
</feature>
<evidence type="ECO:0000313" key="8">
    <source>
        <dbReference type="EMBL" id="QRQ80900.1"/>
    </source>
</evidence>
<dbReference type="GO" id="GO:1990481">
    <property type="term" value="P:mRNA pseudouridine synthesis"/>
    <property type="evidence" value="ECO:0007669"/>
    <property type="project" value="TreeGrafter"/>
</dbReference>
<dbReference type="Gene3D" id="3.30.2350.10">
    <property type="entry name" value="Pseudouridine synthase"/>
    <property type="match status" value="1"/>
</dbReference>
<evidence type="ECO:0000256" key="2">
    <source>
        <dbReference type="ARBA" id="ARBA00005642"/>
    </source>
</evidence>
<evidence type="ECO:0000256" key="1">
    <source>
        <dbReference type="ARBA" id="ARBA00000385"/>
    </source>
</evidence>
<accession>A0A892ZE47</accession>
<dbReference type="CDD" id="cd21152">
    <property type="entry name" value="PUA_TruB_bacterial"/>
    <property type="match status" value="1"/>
</dbReference>
<dbReference type="RefSeq" id="WP_230338191.1">
    <property type="nucleotide sequence ID" value="NZ_CP069798.1"/>
</dbReference>
<dbReference type="InterPro" id="IPR032819">
    <property type="entry name" value="TruB_C"/>
</dbReference>
<reference evidence="8" key="1">
    <citation type="submission" date="2021-02" db="EMBL/GenBank/DDBJ databases">
        <title>Neisseriaceae sp. 26B isolated from the cloaca of a Common Toad-headed Turtle (Mesoclemmys nasuta).</title>
        <authorList>
            <person name="Spergser J."/>
            <person name="Busse H.-J."/>
        </authorList>
    </citation>
    <scope>NUCLEOTIDE SEQUENCE</scope>
    <source>
        <strain evidence="8">26B</strain>
    </source>
</reference>
<organism evidence="8 9">
    <name type="scientific">Paralysiella testudinis</name>
    <dbReference type="NCBI Taxonomy" id="2809020"/>
    <lineage>
        <taxon>Bacteria</taxon>
        <taxon>Pseudomonadati</taxon>
        <taxon>Pseudomonadota</taxon>
        <taxon>Betaproteobacteria</taxon>
        <taxon>Neisseriales</taxon>
        <taxon>Neisseriaceae</taxon>
        <taxon>Paralysiella</taxon>
    </lineage>
</organism>
<comment type="similarity">
    <text evidence="2 5">Belongs to the pseudouridine synthase TruB family. Type 1 subfamily.</text>
</comment>
<dbReference type="SUPFAM" id="SSF55120">
    <property type="entry name" value="Pseudouridine synthase"/>
    <property type="match status" value="1"/>
</dbReference>
<dbReference type="PANTHER" id="PTHR13767:SF2">
    <property type="entry name" value="PSEUDOURIDYLATE SYNTHASE TRUB1"/>
    <property type="match status" value="1"/>
</dbReference>
<name>A0A892ZE47_9NEIS</name>
<dbReference type="InterPro" id="IPR014780">
    <property type="entry name" value="tRNA_psdUridine_synth_TruB"/>
</dbReference>
<comment type="catalytic activity">
    <reaction evidence="1 5">
        <text>uridine(55) in tRNA = pseudouridine(55) in tRNA</text>
        <dbReference type="Rhea" id="RHEA:42532"/>
        <dbReference type="Rhea" id="RHEA-COMP:10101"/>
        <dbReference type="Rhea" id="RHEA-COMP:10102"/>
        <dbReference type="ChEBI" id="CHEBI:65314"/>
        <dbReference type="ChEBI" id="CHEBI:65315"/>
        <dbReference type="EC" id="5.4.99.25"/>
    </reaction>
</comment>
<dbReference type="EMBL" id="CP069798">
    <property type="protein sequence ID" value="QRQ80900.1"/>
    <property type="molecule type" value="Genomic_DNA"/>
</dbReference>
<dbReference type="PANTHER" id="PTHR13767">
    <property type="entry name" value="TRNA-PSEUDOURIDINE SYNTHASE"/>
    <property type="match status" value="1"/>
</dbReference>
<dbReference type="Pfam" id="PF01509">
    <property type="entry name" value="TruB_N"/>
    <property type="match status" value="1"/>
</dbReference>
<feature type="domain" description="Pseudouridine synthase II N-terminal" evidence="6">
    <location>
        <begin position="37"/>
        <end position="184"/>
    </location>
</feature>
<dbReference type="InterPro" id="IPR002501">
    <property type="entry name" value="PsdUridine_synth_N"/>
</dbReference>
<evidence type="ECO:0000256" key="4">
    <source>
        <dbReference type="ARBA" id="ARBA00023235"/>
    </source>
</evidence>
<dbReference type="GO" id="GO:0160148">
    <property type="term" value="F:tRNA pseudouridine(55) synthase activity"/>
    <property type="evidence" value="ECO:0007669"/>
    <property type="project" value="UniProtKB-EC"/>
</dbReference>
<dbReference type="EC" id="5.4.99.25" evidence="5"/>
<dbReference type="NCBIfam" id="TIGR00431">
    <property type="entry name" value="TruB"/>
    <property type="match status" value="1"/>
</dbReference>
<dbReference type="FunFam" id="3.30.2350.10:FF:000011">
    <property type="entry name" value="tRNA pseudouridine synthase B"/>
    <property type="match status" value="1"/>
</dbReference>
<protein>
    <recommendedName>
        <fullName evidence="5">tRNA pseudouridine synthase B</fullName>
        <ecNumber evidence="5">5.4.99.25</ecNumber>
    </recommendedName>
    <alternativeName>
        <fullName evidence="5">tRNA pseudouridine(55) synthase</fullName>
        <shortName evidence="5">Psi55 synthase</shortName>
    </alternativeName>
    <alternativeName>
        <fullName evidence="5">tRNA pseudouridylate synthase</fullName>
    </alternativeName>
    <alternativeName>
        <fullName evidence="5">tRNA-uridine isomerase</fullName>
    </alternativeName>
</protein>
<evidence type="ECO:0000256" key="3">
    <source>
        <dbReference type="ARBA" id="ARBA00022694"/>
    </source>
</evidence>
<dbReference type="GO" id="GO:0031119">
    <property type="term" value="P:tRNA pseudouridine synthesis"/>
    <property type="evidence" value="ECO:0007669"/>
    <property type="project" value="UniProtKB-UniRule"/>
</dbReference>
<evidence type="ECO:0000313" key="9">
    <source>
        <dbReference type="Proteomes" id="UP000653156"/>
    </source>
</evidence>
<gene>
    <name evidence="5 8" type="primary">truB</name>
    <name evidence="8" type="ORF">JQU52_09120</name>
</gene>
<keyword evidence="4 5" id="KW-0413">Isomerase</keyword>
<feature type="domain" description="tRNA pseudouridylate synthase B C-terminal" evidence="7">
    <location>
        <begin position="185"/>
        <end position="242"/>
    </location>
</feature>
<evidence type="ECO:0000259" key="7">
    <source>
        <dbReference type="Pfam" id="PF16198"/>
    </source>
</evidence>
<sequence>MTIAAPNPKLPKRRLNGVLLLDKPQGLSSNTALQQARRLFAAEKAGHTGVLDPLATGLLPVCFGEATKFAQYLLDADKAYAAMLKLGEATSTGDAEGEVVATARADMDLAEFQAACAALTGPIRQVPPMFSALKHEGKPLYEYARKGIVIERKARDITIYQIDITAFAPPAAQINVRCSKGTYIRTLSEDIAKHMGTLAHLTGLRRTATAGFDITQSHTLEDLAALSEAGRDALLLPCDVLVQHLPRLVLTPEQVKLLKFGQKPASAALAADTPWRAYGEQGEFVGLVAYLPQEGCLKAVRLMNTAADLS</sequence>
<evidence type="ECO:0000256" key="5">
    <source>
        <dbReference type="HAMAP-Rule" id="MF_01080"/>
    </source>
</evidence>
<keyword evidence="3 5" id="KW-0819">tRNA processing</keyword>